<accession>A0A1G6MDB0</accession>
<feature type="region of interest" description="Disordered" evidence="1">
    <location>
        <begin position="1"/>
        <end position="112"/>
    </location>
</feature>
<organism evidence="2 3">
    <name type="scientific">Streptomyces prasinopilosus</name>
    <dbReference type="NCBI Taxonomy" id="67344"/>
    <lineage>
        <taxon>Bacteria</taxon>
        <taxon>Bacillati</taxon>
        <taxon>Actinomycetota</taxon>
        <taxon>Actinomycetes</taxon>
        <taxon>Kitasatosporales</taxon>
        <taxon>Streptomycetaceae</taxon>
        <taxon>Streptomyces</taxon>
    </lineage>
</organism>
<keyword evidence="3" id="KW-1185">Reference proteome</keyword>
<dbReference type="AlphaFoldDB" id="A0A1G6MDB0"/>
<evidence type="ECO:0000256" key="1">
    <source>
        <dbReference type="SAM" id="MobiDB-lite"/>
    </source>
</evidence>
<evidence type="ECO:0000313" key="3">
    <source>
        <dbReference type="Proteomes" id="UP000182100"/>
    </source>
</evidence>
<proteinExistence type="predicted"/>
<evidence type="ECO:0000313" key="2">
    <source>
        <dbReference type="EMBL" id="SDC53470.1"/>
    </source>
</evidence>
<gene>
    <name evidence="2" type="ORF">SAMN05216505_102485</name>
</gene>
<protein>
    <submittedName>
        <fullName evidence="2">Uncharacterized protein</fullName>
    </submittedName>
</protein>
<dbReference type="EMBL" id="FMZK01000002">
    <property type="protein sequence ID" value="SDC53470.1"/>
    <property type="molecule type" value="Genomic_DNA"/>
</dbReference>
<dbReference type="STRING" id="67344.SAMN05216505_102485"/>
<sequence length="112" mass="11330">MWHPPRSVRARPATGTSGPRAGVPAAPVVTARESAPVRPAEHSATVSPKGAGTGSATFLLDGTPHVPGAGARHSHRTPPAPAGSLPSPSRGGRRDRDRSGPRTSRTADPASP</sequence>
<dbReference type="Proteomes" id="UP000182100">
    <property type="component" value="Unassembled WGS sequence"/>
</dbReference>
<name>A0A1G6MDB0_9ACTN</name>
<reference evidence="3" key="1">
    <citation type="submission" date="2016-10" db="EMBL/GenBank/DDBJ databases">
        <authorList>
            <person name="Varghese N."/>
            <person name="Submissions S."/>
        </authorList>
    </citation>
    <scope>NUCLEOTIDE SEQUENCE [LARGE SCALE GENOMIC DNA]</scope>
    <source>
        <strain evidence="3">CGMCC 4.3504</strain>
    </source>
</reference>